<dbReference type="PANTHER" id="PTHR43364">
    <property type="entry name" value="NADH-SPECIFIC METHYLGLYOXAL REDUCTASE-RELATED"/>
    <property type="match status" value="1"/>
</dbReference>
<dbReference type="PANTHER" id="PTHR43364:SF1">
    <property type="entry name" value="OXIDOREDUCTASE YDHF"/>
    <property type="match status" value="1"/>
</dbReference>
<reference evidence="2" key="1">
    <citation type="submission" date="2018-05" db="EMBL/GenBank/DDBJ databases">
        <authorList>
            <person name="Lanie J.A."/>
            <person name="Ng W.-L."/>
            <person name="Kazmierczak K.M."/>
            <person name="Andrzejewski T.M."/>
            <person name="Davidsen T.M."/>
            <person name="Wayne K.J."/>
            <person name="Tettelin H."/>
            <person name="Glass J.I."/>
            <person name="Rusch D."/>
            <person name="Podicherti R."/>
            <person name="Tsui H.-C.T."/>
            <person name="Winkler M.E."/>
        </authorList>
    </citation>
    <scope>NUCLEOTIDE SEQUENCE</scope>
</reference>
<gene>
    <name evidence="2" type="ORF">METZ01_LOCUS153936</name>
</gene>
<dbReference type="Gene3D" id="3.20.20.100">
    <property type="entry name" value="NADP-dependent oxidoreductase domain"/>
    <property type="match status" value="1"/>
</dbReference>
<dbReference type="InterPro" id="IPR036812">
    <property type="entry name" value="NAD(P)_OxRdtase_dom_sf"/>
</dbReference>
<dbReference type="CDD" id="cd19092">
    <property type="entry name" value="AKR_BsYcsN_EcYdhF-like"/>
    <property type="match status" value="1"/>
</dbReference>
<dbReference type="InterPro" id="IPR050523">
    <property type="entry name" value="AKR_Detox_Biosynth"/>
</dbReference>
<dbReference type="Pfam" id="PF00248">
    <property type="entry name" value="Aldo_ket_red"/>
    <property type="match status" value="1"/>
</dbReference>
<dbReference type="InterPro" id="IPR023210">
    <property type="entry name" value="NADP_OxRdtase_dom"/>
</dbReference>
<evidence type="ECO:0000259" key="1">
    <source>
        <dbReference type="Pfam" id="PF00248"/>
    </source>
</evidence>
<protein>
    <recommendedName>
        <fullName evidence="1">NADP-dependent oxidoreductase domain-containing protein</fullName>
    </recommendedName>
</protein>
<proteinExistence type="predicted"/>
<dbReference type="EMBL" id="UINC01025459">
    <property type="protein sequence ID" value="SVB01082.1"/>
    <property type="molecule type" value="Genomic_DNA"/>
</dbReference>
<evidence type="ECO:0000313" key="2">
    <source>
        <dbReference type="EMBL" id="SVB01082.1"/>
    </source>
</evidence>
<dbReference type="AlphaFoldDB" id="A0A382AIX8"/>
<dbReference type="SUPFAM" id="SSF51430">
    <property type="entry name" value="NAD(P)-linked oxidoreductase"/>
    <property type="match status" value="1"/>
</dbReference>
<sequence length="323" mass="36113">MCYRFPEPAMQTITLGESNLECSRLAYGCWRVTGVITHPPIDDEHEKRGHDAITAAYEAGYTMFDLADIYSEGLVEEVFGRTLKGVPGMRDNIAVTTKCGIRQEGDPDKGSPHRYDLSRDHIVRSCEASLKRMDIDCIDLYLLHRPDYLMEQEEIAKAFDELKRAGKVREFGVSNFTVDQLDHLQAACPMKLICNQVEISLFHYDALEDGSLDYYQRHGVTPLAWSPLAQGKLGSEAPVSFHNVNHLQEQTVRDALHVVALQEECCPTAIALAWLLRHPAGIVPVIGSTNPEHIREATKAADLLLSPEEWYRLMAAAAGKPLP</sequence>
<organism evidence="2">
    <name type="scientific">marine metagenome</name>
    <dbReference type="NCBI Taxonomy" id="408172"/>
    <lineage>
        <taxon>unclassified sequences</taxon>
        <taxon>metagenomes</taxon>
        <taxon>ecological metagenomes</taxon>
    </lineage>
</organism>
<name>A0A382AIX8_9ZZZZ</name>
<accession>A0A382AIX8</accession>
<feature type="domain" description="NADP-dependent oxidoreductase" evidence="1">
    <location>
        <begin position="25"/>
        <end position="315"/>
    </location>
</feature>
<dbReference type="GO" id="GO:0005829">
    <property type="term" value="C:cytosol"/>
    <property type="evidence" value="ECO:0007669"/>
    <property type="project" value="TreeGrafter"/>
</dbReference>